<dbReference type="InterPro" id="IPR029063">
    <property type="entry name" value="SAM-dependent_MTases_sf"/>
</dbReference>
<dbReference type="GO" id="GO:0032259">
    <property type="term" value="P:methylation"/>
    <property type="evidence" value="ECO:0007669"/>
    <property type="project" value="UniProtKB-KW"/>
</dbReference>
<dbReference type="Gene3D" id="3.40.50.150">
    <property type="entry name" value="Vaccinia Virus protein VP39"/>
    <property type="match status" value="1"/>
</dbReference>
<dbReference type="EMBL" id="QMAU01000037">
    <property type="protein sequence ID" value="RXI55418.1"/>
    <property type="molecule type" value="Genomic_DNA"/>
</dbReference>
<dbReference type="Proteomes" id="UP000290273">
    <property type="component" value="Unassembled WGS sequence"/>
</dbReference>
<keyword evidence="1" id="KW-0808">Transferase</keyword>
<proteinExistence type="predicted"/>
<evidence type="ECO:0000313" key="1">
    <source>
        <dbReference type="EMBL" id="RXI55418.1"/>
    </source>
</evidence>
<protein>
    <submittedName>
        <fullName evidence="1">Class I SAM-dependent methyltransferase</fullName>
    </submittedName>
</protein>
<organism evidence="1 2">
    <name type="scientific">Clostridium tetani</name>
    <dbReference type="NCBI Taxonomy" id="1513"/>
    <lineage>
        <taxon>Bacteria</taxon>
        <taxon>Bacillati</taxon>
        <taxon>Bacillota</taxon>
        <taxon>Clostridia</taxon>
        <taxon>Eubacteriales</taxon>
        <taxon>Clostridiaceae</taxon>
        <taxon>Clostridium</taxon>
    </lineage>
</organism>
<accession>A0ABY0ENT7</accession>
<evidence type="ECO:0000313" key="2">
    <source>
        <dbReference type="Proteomes" id="UP000290273"/>
    </source>
</evidence>
<gene>
    <name evidence="1" type="ORF">DP131_08445</name>
</gene>
<keyword evidence="1" id="KW-0489">Methyltransferase</keyword>
<reference evidence="1 2" key="1">
    <citation type="submission" date="2018-06" db="EMBL/GenBank/DDBJ databases">
        <title>Genome conservation of Clostridium tetani.</title>
        <authorList>
            <person name="Bruggemann H."/>
            <person name="Popoff M.R."/>
        </authorList>
    </citation>
    <scope>NUCLEOTIDE SEQUENCE [LARGE SCALE GENOMIC DNA]</scope>
    <source>
        <strain evidence="1 2">63.05</strain>
    </source>
</reference>
<dbReference type="GO" id="GO:0008168">
    <property type="term" value="F:methyltransferase activity"/>
    <property type="evidence" value="ECO:0007669"/>
    <property type="project" value="UniProtKB-KW"/>
</dbReference>
<comment type="caution">
    <text evidence="1">The sequence shown here is derived from an EMBL/GenBank/DDBJ whole genome shotgun (WGS) entry which is preliminary data.</text>
</comment>
<dbReference type="SUPFAM" id="SSF53335">
    <property type="entry name" value="S-adenosyl-L-methionine-dependent methyltransferases"/>
    <property type="match status" value="1"/>
</dbReference>
<sequence>MGMYLEKKDESIEINIDQEVFEGNLLDVGFHNKGILYNGYKYFNKEVDVGYINGREEKDLIEKNFYDNCTLMFVLNSINFKKSKEKLFKEVKEYIKKDGYIYIWDIDKGFKKCFNNKIVIKLPNNIQKDFYVKNFNILKDNSQESTVKILEKYYDILDIKNEFGIYFIKARNSK</sequence>
<name>A0ABY0ENT7_CLOTA</name>